<proteinExistence type="inferred from homology"/>
<evidence type="ECO:0000256" key="2">
    <source>
        <dbReference type="ARBA" id="ARBA00009932"/>
    </source>
</evidence>
<keyword evidence="3" id="KW-0964">Secreted</keyword>
<name>A0A151XB07_9HYME</name>
<dbReference type="InterPro" id="IPR038211">
    <property type="entry name" value="Ant_venon_allerg_soli_2/4_sf"/>
</dbReference>
<sequence length="182" mass="21121">IKSHCAVDIETPERKRKVSRREDEAKHIDHVQGRLRDPAAIKIANMFREISIGTQPSHEIIDLTKANMNHDGLQPRKAFRSSFTLERYITRFLAAFYYPPLLYHGVEEVHLDEEGGIKWDDTLDYFTTIIRDKSNIDKMKEILQKCKEEGNNFEGSKKEKSFKSIECGMAMIKVIGRKLILL</sequence>
<comment type="subcellular location">
    <subcellularLocation>
        <location evidence="1">Secreted</location>
    </subcellularLocation>
</comment>
<organism evidence="5 6">
    <name type="scientific">Mycetomoellerius zeteki</name>
    <dbReference type="NCBI Taxonomy" id="64791"/>
    <lineage>
        <taxon>Eukaryota</taxon>
        <taxon>Metazoa</taxon>
        <taxon>Ecdysozoa</taxon>
        <taxon>Arthropoda</taxon>
        <taxon>Hexapoda</taxon>
        <taxon>Insecta</taxon>
        <taxon>Pterygota</taxon>
        <taxon>Neoptera</taxon>
        <taxon>Endopterygota</taxon>
        <taxon>Hymenoptera</taxon>
        <taxon>Apocrita</taxon>
        <taxon>Aculeata</taxon>
        <taxon>Formicoidea</taxon>
        <taxon>Formicidae</taxon>
        <taxon>Myrmicinae</taxon>
        <taxon>Mycetomoellerius</taxon>
    </lineage>
</organism>
<feature type="non-terminal residue" evidence="5">
    <location>
        <position position="1"/>
    </location>
</feature>
<dbReference type="Gene3D" id="1.10.238.190">
    <property type="match status" value="1"/>
</dbReference>
<dbReference type="SUPFAM" id="SSF47565">
    <property type="entry name" value="Insect pheromone/odorant-binding proteins"/>
    <property type="match status" value="1"/>
</dbReference>
<accession>A0A151XB07</accession>
<evidence type="ECO:0000313" key="6">
    <source>
        <dbReference type="Proteomes" id="UP000075809"/>
    </source>
</evidence>
<dbReference type="AlphaFoldDB" id="A0A151XB07"/>
<evidence type="ECO:0000259" key="4">
    <source>
        <dbReference type="Pfam" id="PF22750"/>
    </source>
</evidence>
<dbReference type="Pfam" id="PF22750">
    <property type="entry name" value="Sol_i_2"/>
    <property type="match status" value="1"/>
</dbReference>
<evidence type="ECO:0000313" key="5">
    <source>
        <dbReference type="EMBL" id="KYQ57555.1"/>
    </source>
</evidence>
<dbReference type="InterPro" id="IPR055216">
    <property type="entry name" value="Sol_i_2/4"/>
</dbReference>
<dbReference type="GO" id="GO:0005576">
    <property type="term" value="C:extracellular region"/>
    <property type="evidence" value="ECO:0007669"/>
    <property type="project" value="UniProtKB-SubCell"/>
</dbReference>
<reference evidence="5 6" key="1">
    <citation type="submission" date="2015-09" db="EMBL/GenBank/DDBJ databases">
        <title>Trachymyrmex zeteki WGS genome.</title>
        <authorList>
            <person name="Nygaard S."/>
            <person name="Hu H."/>
            <person name="Boomsma J."/>
            <person name="Zhang G."/>
        </authorList>
    </citation>
    <scope>NUCLEOTIDE SEQUENCE [LARGE SCALE GENOMIC DNA]</scope>
    <source>
        <strain evidence="5">Tzet28-1</strain>
        <tissue evidence="5">Whole body</tissue>
    </source>
</reference>
<dbReference type="InterPro" id="IPR036728">
    <property type="entry name" value="PBP_GOBP_sf"/>
</dbReference>
<evidence type="ECO:0000256" key="1">
    <source>
        <dbReference type="ARBA" id="ARBA00004613"/>
    </source>
</evidence>
<feature type="domain" description="Ant venom allergen Sol i 2/4" evidence="4">
    <location>
        <begin position="111"/>
        <end position="171"/>
    </location>
</feature>
<gene>
    <name evidence="5" type="ORF">ALC60_03517</name>
</gene>
<comment type="similarity">
    <text evidence="2">Belongs to the ant venom allergen 2/4 family.</text>
</comment>
<dbReference type="EMBL" id="KQ982335">
    <property type="protein sequence ID" value="KYQ57555.1"/>
    <property type="molecule type" value="Genomic_DNA"/>
</dbReference>
<protein>
    <recommendedName>
        <fullName evidence="4">Ant venom allergen Sol i 2/4 domain-containing protein</fullName>
    </recommendedName>
</protein>
<dbReference type="Proteomes" id="UP000075809">
    <property type="component" value="Unassembled WGS sequence"/>
</dbReference>
<evidence type="ECO:0000256" key="3">
    <source>
        <dbReference type="ARBA" id="ARBA00022525"/>
    </source>
</evidence>
<dbReference type="GO" id="GO:0005549">
    <property type="term" value="F:odorant binding"/>
    <property type="evidence" value="ECO:0007669"/>
    <property type="project" value="InterPro"/>
</dbReference>
<keyword evidence="6" id="KW-1185">Reference proteome</keyword>